<dbReference type="PANTHER" id="PTHR15138">
    <property type="entry name" value="TRANSCRIPTION INITIATION FACTOR TFIID SUBUNIT 4"/>
    <property type="match status" value="1"/>
</dbReference>
<comment type="caution">
    <text evidence="11">The sequence shown here is derived from an EMBL/GenBank/DDBJ whole genome shotgun (WGS) entry which is preliminary data.</text>
</comment>
<evidence type="ECO:0000256" key="8">
    <source>
        <dbReference type="ARBA" id="ARBA00031747"/>
    </source>
</evidence>
<gene>
    <name evidence="11" type="ORF">KI688_002508</name>
</gene>
<keyword evidence="6" id="KW-0539">Nucleus</keyword>
<dbReference type="GO" id="GO:0006367">
    <property type="term" value="P:transcription initiation at RNA polymerase II promoter"/>
    <property type="evidence" value="ECO:0007669"/>
    <property type="project" value="TreeGrafter"/>
</dbReference>
<dbReference type="CDD" id="cd08045">
    <property type="entry name" value="HFD_TAF4"/>
    <property type="match status" value="1"/>
</dbReference>
<dbReference type="GO" id="GO:0005669">
    <property type="term" value="C:transcription factor TFIID complex"/>
    <property type="evidence" value="ECO:0007669"/>
    <property type="project" value="InterPro"/>
</dbReference>
<proteinExistence type="inferred from homology"/>
<dbReference type="GO" id="GO:0016251">
    <property type="term" value="F:RNA polymerase II general transcription initiation factor activity"/>
    <property type="evidence" value="ECO:0007669"/>
    <property type="project" value="TreeGrafter"/>
</dbReference>
<organism evidence="11 12">
    <name type="scientific">Linnemannia hyalina</name>
    <dbReference type="NCBI Taxonomy" id="64524"/>
    <lineage>
        <taxon>Eukaryota</taxon>
        <taxon>Fungi</taxon>
        <taxon>Fungi incertae sedis</taxon>
        <taxon>Mucoromycota</taxon>
        <taxon>Mortierellomycotina</taxon>
        <taxon>Mortierellomycetes</taxon>
        <taxon>Mortierellales</taxon>
        <taxon>Mortierellaceae</taxon>
        <taxon>Linnemannia</taxon>
    </lineage>
</organism>
<feature type="domain" description="Transcription initiation factor TFIID component TAF4 C-terminal" evidence="10">
    <location>
        <begin position="92"/>
        <end position="371"/>
    </location>
</feature>
<evidence type="ECO:0000259" key="10">
    <source>
        <dbReference type="Pfam" id="PF05236"/>
    </source>
</evidence>
<keyword evidence="5" id="KW-0804">Transcription</keyword>
<keyword evidence="4" id="KW-0805">Transcription regulation</keyword>
<reference evidence="11" key="1">
    <citation type="submission" date="2021-06" db="EMBL/GenBank/DDBJ databases">
        <title>Genome Sequence of Mortierella hyaline Strain SCG-10, a Cold-Adapted, Nitrate-Reducing Fungus Isolated from Soil in Minnesota, USA.</title>
        <authorList>
            <person name="Aldossari N."/>
        </authorList>
    </citation>
    <scope>NUCLEOTIDE SEQUENCE</scope>
    <source>
        <strain evidence="11">SCG-10</strain>
    </source>
</reference>
<dbReference type="PANTHER" id="PTHR15138:SF14">
    <property type="entry name" value="TRANSCRIPTION INITIATION FACTOR TFIID SUBUNIT 4"/>
    <property type="match status" value="1"/>
</dbReference>
<comment type="subcellular location">
    <subcellularLocation>
        <location evidence="1">Nucleus</location>
    </subcellularLocation>
</comment>
<evidence type="ECO:0000256" key="3">
    <source>
        <dbReference type="ARBA" id="ARBA00017306"/>
    </source>
</evidence>
<comment type="function">
    <text evidence="7">Functions as a component of the DNA-binding general transcription factor complex TFIID. Binding of TFIID to a promoter (with or without TATA element) is the initial step in pre-initiation complex (PIC) formation. TFIID plays a key role in the regulation of gene expression by RNA polymerase II through different activities such as transcription activator interaction, core promoter recognition and selectivity, TFIIA and TFIIB interaction, chromatin modification (histone acetylation by TAF1), facilitation of DNA opening and initiation of transcription.</text>
</comment>
<evidence type="ECO:0000256" key="2">
    <source>
        <dbReference type="ARBA" id="ARBA00006178"/>
    </source>
</evidence>
<dbReference type="InterPro" id="IPR009072">
    <property type="entry name" value="Histone-fold"/>
</dbReference>
<dbReference type="InterPro" id="IPR045144">
    <property type="entry name" value="TAF4"/>
</dbReference>
<dbReference type="Pfam" id="PF05236">
    <property type="entry name" value="TAF4"/>
    <property type="match status" value="1"/>
</dbReference>
<dbReference type="AlphaFoldDB" id="A0A9P8BR83"/>
<evidence type="ECO:0000256" key="4">
    <source>
        <dbReference type="ARBA" id="ARBA00023015"/>
    </source>
</evidence>
<dbReference type="InterPro" id="IPR007900">
    <property type="entry name" value="TAF4_C"/>
</dbReference>
<evidence type="ECO:0000256" key="7">
    <source>
        <dbReference type="ARBA" id="ARBA00025346"/>
    </source>
</evidence>
<accession>A0A9P8BR83</accession>
<evidence type="ECO:0000313" key="11">
    <source>
        <dbReference type="EMBL" id="KAG9065185.1"/>
    </source>
</evidence>
<evidence type="ECO:0000256" key="6">
    <source>
        <dbReference type="ARBA" id="ARBA00023242"/>
    </source>
</evidence>
<dbReference type="EMBL" id="JAHRHY010000012">
    <property type="protein sequence ID" value="KAG9065185.1"/>
    <property type="molecule type" value="Genomic_DNA"/>
</dbReference>
<keyword evidence="12" id="KW-1185">Reference proteome</keyword>
<dbReference type="Gene3D" id="1.10.20.10">
    <property type="entry name" value="Histone, subunit A"/>
    <property type="match status" value="1"/>
</dbReference>
<dbReference type="GO" id="GO:0003677">
    <property type="term" value="F:DNA binding"/>
    <property type="evidence" value="ECO:0007669"/>
    <property type="project" value="TreeGrafter"/>
</dbReference>
<sequence length="383" mass="41493">MTHRVPRDYEYARAPAPAAPATGPHAALTPSIRTTTGSASAISASTCIASATGAQKRVGVHGAEGTSSMTVARGGGGFEFDMLDVMGYVEFDLMDEANDLLKFTSRPGARRGSNDSGNECGVRGSPTAQDFMKEDILAATVMRFARKHELLTVDRDVITYLALATKQRLRILIERMIHVSRHRRKSSSETFGPPPMYDTDHTMFRLGVGQDVKKQLLAIERAEREEELKYKEHIAALREQKLAAEAADSEIARDGGGGKAKRVRFGNIAKVKEPKVVLTDEVKLRFVNQTALKFAGNRGQNRAYAWMAGSGGVLKRPQDPDSTVLDPSSPSSDSLGATGAGASRFNRGLCNPLGKVNIKDALFCLEHDCGGEGLKVLIRNYVK</sequence>
<evidence type="ECO:0000256" key="1">
    <source>
        <dbReference type="ARBA" id="ARBA00004123"/>
    </source>
</evidence>
<evidence type="ECO:0000256" key="5">
    <source>
        <dbReference type="ARBA" id="ARBA00023163"/>
    </source>
</evidence>
<dbReference type="Proteomes" id="UP000707451">
    <property type="component" value="Unassembled WGS sequence"/>
</dbReference>
<dbReference type="GO" id="GO:0046982">
    <property type="term" value="F:protein heterodimerization activity"/>
    <property type="evidence" value="ECO:0007669"/>
    <property type="project" value="InterPro"/>
</dbReference>
<feature type="region of interest" description="Disordered" evidence="9">
    <location>
        <begin position="314"/>
        <end position="338"/>
    </location>
</feature>
<feature type="compositionally biased region" description="Low complexity" evidence="9">
    <location>
        <begin position="320"/>
        <end position="334"/>
    </location>
</feature>
<name>A0A9P8BR83_9FUNG</name>
<dbReference type="OrthoDB" id="21060at2759"/>
<comment type="similarity">
    <text evidence="2">Belongs to the TAF4 family.</text>
</comment>
<evidence type="ECO:0000313" key="12">
    <source>
        <dbReference type="Proteomes" id="UP000707451"/>
    </source>
</evidence>
<protein>
    <recommendedName>
        <fullName evidence="3">Transcription initiation factor TFIID subunit 4</fullName>
    </recommendedName>
    <alternativeName>
        <fullName evidence="8">TBP-associated factor 4</fullName>
    </alternativeName>
</protein>
<evidence type="ECO:0000256" key="9">
    <source>
        <dbReference type="SAM" id="MobiDB-lite"/>
    </source>
</evidence>